<dbReference type="Proteomes" id="UP000179920">
    <property type="component" value="Chromosome XVIII"/>
</dbReference>
<dbReference type="PANTHER" id="PTHR43861">
    <property type="entry name" value="TRANS-ACONITATE 2-METHYLTRANSFERASE-RELATED"/>
    <property type="match status" value="1"/>
</dbReference>
<dbReference type="SUPFAM" id="SSF53335">
    <property type="entry name" value="S-adenosyl-L-methionine-dependent methyltransferases"/>
    <property type="match status" value="1"/>
</dbReference>
<reference evidence="4" key="3">
    <citation type="submission" date="2018-08" db="EMBL/GenBank/DDBJ databases">
        <authorList>
            <person name="Guldener U."/>
        </authorList>
    </citation>
    <scope>NUCLEOTIDE SEQUENCE</scope>
    <source>
        <strain evidence="4">UB2</strain>
    </source>
</reference>
<evidence type="ECO:0000313" key="4">
    <source>
        <dbReference type="EMBL" id="SYW76099.1"/>
    </source>
</evidence>
<dbReference type="CDD" id="cd02440">
    <property type="entry name" value="AdoMet_MTases"/>
    <property type="match status" value="1"/>
</dbReference>
<dbReference type="EMBL" id="ULHB01000014">
    <property type="protein sequence ID" value="SYW76099.1"/>
    <property type="molecule type" value="Genomic_DNA"/>
</dbReference>
<gene>
    <name evidence="4" type="ORF">UBRO2_01170</name>
    <name evidence="3" type="ORF">UBRO_08177</name>
</gene>
<dbReference type="Pfam" id="PF08241">
    <property type="entry name" value="Methyltransf_11"/>
    <property type="match status" value="1"/>
</dbReference>
<evidence type="ECO:0000259" key="2">
    <source>
        <dbReference type="Pfam" id="PF08241"/>
    </source>
</evidence>
<dbReference type="OrthoDB" id="3647at2759"/>
<evidence type="ECO:0000313" key="3">
    <source>
        <dbReference type="EMBL" id="SAM85605.1"/>
    </source>
</evidence>
<reference evidence="3" key="1">
    <citation type="submission" date="2016-04" db="EMBL/GenBank/DDBJ databases">
        <authorList>
            <person name="Evans L.H."/>
            <person name="Alamgir A."/>
            <person name="Owens N."/>
            <person name="Weber N.D."/>
            <person name="Virtaneva K."/>
            <person name="Barbian K."/>
            <person name="Babar A."/>
            <person name="Rosenke K."/>
        </authorList>
    </citation>
    <scope>NUCLEOTIDE SEQUENCE</scope>
    <source>
        <strain evidence="3">UB2112</strain>
    </source>
</reference>
<keyword evidence="3" id="KW-0489">Methyltransferase</keyword>
<keyword evidence="1 3" id="KW-0808">Transferase</keyword>
<dbReference type="Gene3D" id="3.40.50.150">
    <property type="entry name" value="Vaccinia Virus protein VP39"/>
    <property type="match status" value="1"/>
</dbReference>
<dbReference type="GO" id="GO:0008757">
    <property type="term" value="F:S-adenosylmethionine-dependent methyltransferase activity"/>
    <property type="evidence" value="ECO:0007669"/>
    <property type="project" value="InterPro"/>
</dbReference>
<evidence type="ECO:0000313" key="6">
    <source>
        <dbReference type="Proteomes" id="UP000658997"/>
    </source>
</evidence>
<dbReference type="GO" id="GO:0032259">
    <property type="term" value="P:methylation"/>
    <property type="evidence" value="ECO:0007669"/>
    <property type="project" value="UniProtKB-KW"/>
</dbReference>
<keyword evidence="6" id="KW-1185">Reference proteome</keyword>
<dbReference type="InterPro" id="IPR029063">
    <property type="entry name" value="SAM-dependent_MTases_sf"/>
</dbReference>
<evidence type="ECO:0000256" key="1">
    <source>
        <dbReference type="ARBA" id="ARBA00022679"/>
    </source>
</evidence>
<dbReference type="InterPro" id="IPR013216">
    <property type="entry name" value="Methyltransf_11"/>
</dbReference>
<dbReference type="PANTHER" id="PTHR43861:SF3">
    <property type="entry name" value="PUTATIVE (AFU_ORTHOLOGUE AFUA_2G14390)-RELATED"/>
    <property type="match status" value="1"/>
</dbReference>
<evidence type="ECO:0000313" key="5">
    <source>
        <dbReference type="Proteomes" id="UP000179920"/>
    </source>
</evidence>
<organism evidence="3 5">
    <name type="scientific">Ustilago bromivora</name>
    <dbReference type="NCBI Taxonomy" id="307758"/>
    <lineage>
        <taxon>Eukaryota</taxon>
        <taxon>Fungi</taxon>
        <taxon>Dikarya</taxon>
        <taxon>Basidiomycota</taxon>
        <taxon>Ustilaginomycotina</taxon>
        <taxon>Ustilaginomycetes</taxon>
        <taxon>Ustilaginales</taxon>
        <taxon>Ustilaginaceae</taxon>
        <taxon>Ustilago</taxon>
    </lineage>
</organism>
<protein>
    <submittedName>
        <fullName evidence="3">Related to phosphoethanolamine N-methyltransferase</fullName>
    </submittedName>
</protein>
<dbReference type="Proteomes" id="UP000658997">
    <property type="component" value="Unassembled WGS sequence"/>
</dbReference>
<dbReference type="AlphaFoldDB" id="A0A1K0GC18"/>
<sequence>MTSTIPNYSAGNDRFDAEAATWDSKPEVVESSRLCLQAILSHQEHFPNLASSDILEIGCGTGLLTLPLAQHVQSIVALDTAQGMIDMLNSKLAKQGVQGKVEAKVKLLEDSEDSVLGGKKFDAVVSHLVFHHVPNMAELVHVMKGTLKQGGRLWISDFEDDGVQAEAFHPKDKHAGVERHGLKRTEMEQILNKAGFKDIQVFESFKMDKEIEAGGTQSFPFLAITGTRP</sequence>
<dbReference type="EMBL" id="LT558134">
    <property type="protein sequence ID" value="SAM85605.1"/>
    <property type="molecule type" value="Genomic_DNA"/>
</dbReference>
<reference evidence="5" key="2">
    <citation type="submission" date="2016-04" db="EMBL/GenBank/DDBJ databases">
        <authorList>
            <person name="Guldener U."/>
            <person name="Guldener U."/>
        </authorList>
    </citation>
    <scope>NUCLEOTIDE SEQUENCE [LARGE SCALE GENOMIC DNA]</scope>
    <source>
        <strain evidence="5">UB2112</strain>
    </source>
</reference>
<accession>A0A1K0GC18</accession>
<name>A0A1K0GC18_9BASI</name>
<proteinExistence type="predicted"/>
<feature type="domain" description="Methyltransferase type 11" evidence="2">
    <location>
        <begin position="55"/>
        <end position="155"/>
    </location>
</feature>